<sequence>MSVNYKTSGIGKGLCELNSETLQETSDAGGILHNPEFNHLYIVKKKPLPPASLPPISCKDILTKSAGATSGLYDISVDNKMVTVFCEMVLYGGGFTFIPKSAVKKGTLPKLVSQLFTNHSEVLLYIQKKDGSQTYTHIRQLEEKSQTPLVVLQNTHTVGDDKTSE</sequence>
<dbReference type="NCBIfam" id="NF040941">
    <property type="entry name" value="GGGWT_bact"/>
    <property type="match status" value="1"/>
</dbReference>
<dbReference type="AlphaFoldDB" id="A0A7D9I083"/>
<dbReference type="InterPro" id="IPR036056">
    <property type="entry name" value="Fibrinogen-like_C"/>
</dbReference>
<accession>A0A7D9I083</accession>
<dbReference type="InterPro" id="IPR014716">
    <property type="entry name" value="Fibrinogen_a/b/g_C_1"/>
</dbReference>
<dbReference type="SUPFAM" id="SSF56496">
    <property type="entry name" value="Fibrinogen C-terminal domain-like"/>
    <property type="match status" value="1"/>
</dbReference>
<organism evidence="1 2">
    <name type="scientific">Paramuricea clavata</name>
    <name type="common">Red gorgonian</name>
    <name type="synonym">Violescent sea-whip</name>
    <dbReference type="NCBI Taxonomy" id="317549"/>
    <lineage>
        <taxon>Eukaryota</taxon>
        <taxon>Metazoa</taxon>
        <taxon>Cnidaria</taxon>
        <taxon>Anthozoa</taxon>
        <taxon>Octocorallia</taxon>
        <taxon>Malacalcyonacea</taxon>
        <taxon>Plexauridae</taxon>
        <taxon>Paramuricea</taxon>
    </lineage>
</organism>
<dbReference type="OrthoDB" id="5989402at2759"/>
<dbReference type="EMBL" id="CACRXK020002256">
    <property type="protein sequence ID" value="CAB3993405.1"/>
    <property type="molecule type" value="Genomic_DNA"/>
</dbReference>
<gene>
    <name evidence="1" type="ORF">PACLA_8A040227</name>
</gene>
<dbReference type="Proteomes" id="UP001152795">
    <property type="component" value="Unassembled WGS sequence"/>
</dbReference>
<name>A0A7D9I083_PARCT</name>
<comment type="caution">
    <text evidence="1">The sequence shown here is derived from an EMBL/GenBank/DDBJ whole genome shotgun (WGS) entry which is preliminary data.</text>
</comment>
<evidence type="ECO:0000313" key="2">
    <source>
        <dbReference type="Proteomes" id="UP001152795"/>
    </source>
</evidence>
<keyword evidence="2" id="KW-1185">Reference proteome</keyword>
<proteinExistence type="predicted"/>
<protein>
    <submittedName>
        <fullName evidence="1">Uncharacterized protein</fullName>
    </submittedName>
</protein>
<dbReference type="Gene3D" id="3.90.215.10">
    <property type="entry name" value="Gamma Fibrinogen, chain A, domain 1"/>
    <property type="match status" value="1"/>
</dbReference>
<reference evidence="1" key="1">
    <citation type="submission" date="2020-04" db="EMBL/GenBank/DDBJ databases">
        <authorList>
            <person name="Alioto T."/>
            <person name="Alioto T."/>
            <person name="Gomez Garrido J."/>
        </authorList>
    </citation>
    <scope>NUCLEOTIDE SEQUENCE</scope>
    <source>
        <strain evidence="1">A484AB</strain>
    </source>
</reference>
<evidence type="ECO:0000313" key="1">
    <source>
        <dbReference type="EMBL" id="CAB3993405.1"/>
    </source>
</evidence>